<evidence type="ECO:0000313" key="5">
    <source>
        <dbReference type="Proteomes" id="UP000031978"/>
    </source>
</evidence>
<feature type="domain" description="N-acetyltransferase" evidence="3">
    <location>
        <begin position="14"/>
        <end position="171"/>
    </location>
</feature>
<evidence type="ECO:0000313" key="4">
    <source>
        <dbReference type="EMBL" id="KIL19852.1"/>
    </source>
</evidence>
<dbReference type="PANTHER" id="PTHR43072">
    <property type="entry name" value="N-ACETYLTRANSFERASE"/>
    <property type="match status" value="1"/>
</dbReference>
<reference evidence="4 5" key="1">
    <citation type="submission" date="2014-12" db="EMBL/GenBank/DDBJ databases">
        <title>Draft Genome Sequences of Five Spore-Forming Food Isolates of Bacillus pumilus.</title>
        <authorList>
            <person name="de Jong A."/>
            <person name="van Heel A.J."/>
            <person name="Montalban-Lopez M."/>
            <person name="Krawczyk A.O."/>
            <person name="Berendsen E.M."/>
            <person name="Wells-Bennik M."/>
            <person name="Kuipers O.P."/>
        </authorList>
    </citation>
    <scope>NUCLEOTIDE SEQUENCE [LARGE SCALE GENOMIC DNA]</scope>
    <source>
        <strain evidence="4 5">B4127</strain>
    </source>
</reference>
<sequence length="175" mass="20155">MMNEKKMGDFNVKTFNRIAIEDDLKAIVDIYNSTIASREVTADTEPVSVEDRRQWFLNHSEKRPLYVKTDEDGHIYGWLSFETFYGRPAYNGTVEMSIYLNQDDRGRGLGSLFLQEAIELAPSLGIRTLLAFIFGHNEASIRLFKKHGFETWGHLPRIAEMDGSRYDLDILGKEL</sequence>
<dbReference type="AlphaFoldDB" id="A0AB34QZZ0"/>
<organism evidence="4 5">
    <name type="scientific">Bacillus pumilus</name>
    <name type="common">Bacillus mesentericus</name>
    <dbReference type="NCBI Taxonomy" id="1408"/>
    <lineage>
        <taxon>Bacteria</taxon>
        <taxon>Bacillati</taxon>
        <taxon>Bacillota</taxon>
        <taxon>Bacilli</taxon>
        <taxon>Bacillales</taxon>
        <taxon>Bacillaceae</taxon>
        <taxon>Bacillus</taxon>
    </lineage>
</organism>
<comment type="caution">
    <text evidence="4">The sequence shown here is derived from an EMBL/GenBank/DDBJ whole genome shotgun (WGS) entry which is preliminary data.</text>
</comment>
<dbReference type="SUPFAM" id="SSF55729">
    <property type="entry name" value="Acyl-CoA N-acyltransferases (Nat)"/>
    <property type="match status" value="1"/>
</dbReference>
<evidence type="ECO:0000256" key="2">
    <source>
        <dbReference type="ARBA" id="ARBA00023315"/>
    </source>
</evidence>
<dbReference type="Proteomes" id="UP000031978">
    <property type="component" value="Unassembled WGS sequence"/>
</dbReference>
<name>A0AB34QZZ0_BACPU</name>
<protein>
    <recommendedName>
        <fullName evidence="3">N-acetyltransferase domain-containing protein</fullName>
    </recommendedName>
</protein>
<gene>
    <name evidence="4" type="ORF">B4127_3716</name>
</gene>
<dbReference type="GO" id="GO:0016747">
    <property type="term" value="F:acyltransferase activity, transferring groups other than amino-acyl groups"/>
    <property type="evidence" value="ECO:0007669"/>
    <property type="project" value="InterPro"/>
</dbReference>
<dbReference type="Gene3D" id="3.40.630.30">
    <property type="match status" value="1"/>
</dbReference>
<dbReference type="PROSITE" id="PS51186">
    <property type="entry name" value="GNAT"/>
    <property type="match status" value="1"/>
</dbReference>
<keyword evidence="1" id="KW-0808">Transferase</keyword>
<keyword evidence="2" id="KW-0012">Acyltransferase</keyword>
<dbReference type="Pfam" id="PF00583">
    <property type="entry name" value="Acetyltransf_1"/>
    <property type="match status" value="1"/>
</dbReference>
<dbReference type="EMBL" id="JXCL01000014">
    <property type="protein sequence ID" value="KIL19852.1"/>
    <property type="molecule type" value="Genomic_DNA"/>
</dbReference>
<evidence type="ECO:0000256" key="1">
    <source>
        <dbReference type="ARBA" id="ARBA00022679"/>
    </source>
</evidence>
<evidence type="ECO:0000259" key="3">
    <source>
        <dbReference type="PROSITE" id="PS51186"/>
    </source>
</evidence>
<proteinExistence type="predicted"/>
<dbReference type="CDD" id="cd04301">
    <property type="entry name" value="NAT_SF"/>
    <property type="match status" value="1"/>
</dbReference>
<dbReference type="PANTHER" id="PTHR43072:SF23">
    <property type="entry name" value="UPF0039 PROTEIN C11D3.02C"/>
    <property type="match status" value="1"/>
</dbReference>
<dbReference type="InterPro" id="IPR016181">
    <property type="entry name" value="Acyl_CoA_acyltransferase"/>
</dbReference>
<accession>A0AB34QZZ0</accession>
<dbReference type="InterPro" id="IPR000182">
    <property type="entry name" value="GNAT_dom"/>
</dbReference>